<feature type="compositionally biased region" description="Low complexity" evidence="1">
    <location>
        <begin position="222"/>
        <end position="232"/>
    </location>
</feature>
<feature type="compositionally biased region" description="Low complexity" evidence="1">
    <location>
        <begin position="110"/>
        <end position="141"/>
    </location>
</feature>
<dbReference type="PANTHER" id="PTHR34035:SF1">
    <property type="entry name" value="TESTIS-EXPRESSED PROTEIN 47"/>
    <property type="match status" value="1"/>
</dbReference>
<gene>
    <name evidence="2" type="ORF">HYH02_006112</name>
</gene>
<feature type="region of interest" description="Disordered" evidence="1">
    <location>
        <begin position="17"/>
        <end position="157"/>
    </location>
</feature>
<dbReference type="OrthoDB" id="548795at2759"/>
<feature type="region of interest" description="Disordered" evidence="1">
    <location>
        <begin position="611"/>
        <end position="637"/>
    </location>
</feature>
<dbReference type="PANTHER" id="PTHR34035">
    <property type="entry name" value="TESTIS-EXPRESSED PROTEIN 47"/>
    <property type="match status" value="1"/>
</dbReference>
<reference evidence="2" key="1">
    <citation type="journal article" date="2020" name="bioRxiv">
        <title>Comparative genomics of Chlamydomonas.</title>
        <authorList>
            <person name="Craig R.J."/>
            <person name="Hasan A.R."/>
            <person name="Ness R.W."/>
            <person name="Keightley P.D."/>
        </authorList>
    </citation>
    <scope>NUCLEOTIDE SEQUENCE</scope>
    <source>
        <strain evidence="2">CCAP 11/173</strain>
    </source>
</reference>
<accession>A0A835WK51</accession>
<name>A0A835WK51_9CHLO</name>
<dbReference type="Proteomes" id="UP000613740">
    <property type="component" value="Unassembled WGS sequence"/>
</dbReference>
<proteinExistence type="predicted"/>
<feature type="region of interest" description="Disordered" evidence="1">
    <location>
        <begin position="396"/>
        <end position="429"/>
    </location>
</feature>
<dbReference type="EMBL" id="JAEHOD010000016">
    <property type="protein sequence ID" value="KAG2448758.1"/>
    <property type="molecule type" value="Genomic_DNA"/>
</dbReference>
<feature type="compositionally biased region" description="Basic and acidic residues" evidence="1">
    <location>
        <begin position="611"/>
        <end position="625"/>
    </location>
</feature>
<dbReference type="AlphaFoldDB" id="A0A835WK51"/>
<feature type="compositionally biased region" description="Gly residues" evidence="1">
    <location>
        <begin position="142"/>
        <end position="152"/>
    </location>
</feature>
<protein>
    <submittedName>
        <fullName evidence="2">Uncharacterized protein</fullName>
    </submittedName>
</protein>
<evidence type="ECO:0000256" key="1">
    <source>
        <dbReference type="SAM" id="MobiDB-lite"/>
    </source>
</evidence>
<feature type="compositionally biased region" description="Low complexity" evidence="1">
    <location>
        <begin position="86"/>
        <end position="102"/>
    </location>
</feature>
<sequence>MVGFNLLRALVLNWISRQPRSSSSSTSVSSSSSSSGSSGSSGSGPQQRQQPQGPDMQRSQQGGQRQGVTVDVELEPGPEASGLGLAAADAAATAERVASGAAAGPGPGSSGQNASTSSSSTSTSAAAASGPPDAASPSAGGQLEGQGQGEGEGQQQQPVVQMANYQPRERGRQGTSNLGRVVICAVLAPAGAAVGAAAAAAGTSGAAPSGGGFGANSAGPGIGDAAADAPQGSRGETSPAAAGAAGTAAAAGAAVGRAAPWRNPDWHSLFWKPLFAKYGAGAAAAASSGGGPSGGSSGGAAAAGEEERVTGLLVHYGDCVMHVLEGDNNLLFALLRELRPRDVGVHGLVEIRVPCYILDPRERLFDDWHTAAVPPPPPPPPSPARRGLTRADLKAAIRPPGRDGGGGLGPAGVGLGAGGRGDPLQLQPGLAGGAMSLAGQYEEGEDEFELDPAAAAAAEQELAAQQLVDRIQQLELFLKFMGPKLSALSGQAAREQALSSLTLFETTTPARAVVVDLATDLMAPALPDFVDAYDADYRRYVSLLALVEQRREEAAARAAAAGGGAGAGGGGKEAARAVLAGLGGLLSDIRHLGRFYDGHVTRDLQEALAERAEARRQSGSDEVARRLSQGMQLKVQQ</sequence>
<dbReference type="Pfam" id="PF24787">
    <property type="entry name" value="TEX47"/>
    <property type="match status" value="1"/>
</dbReference>
<feature type="compositionally biased region" description="Gly residues" evidence="1">
    <location>
        <begin position="402"/>
        <end position="421"/>
    </location>
</feature>
<feature type="region of interest" description="Disordered" evidence="1">
    <location>
        <begin position="222"/>
        <end position="244"/>
    </location>
</feature>
<comment type="caution">
    <text evidence="2">The sequence shown here is derived from an EMBL/GenBank/DDBJ whole genome shotgun (WGS) entry which is preliminary data.</text>
</comment>
<keyword evidence="3" id="KW-1185">Reference proteome</keyword>
<evidence type="ECO:0000313" key="3">
    <source>
        <dbReference type="Proteomes" id="UP000613740"/>
    </source>
</evidence>
<evidence type="ECO:0000313" key="2">
    <source>
        <dbReference type="EMBL" id="KAG2448758.1"/>
    </source>
</evidence>
<dbReference type="InterPro" id="IPR055308">
    <property type="entry name" value="TEX47-like"/>
</dbReference>
<feature type="compositionally biased region" description="Low complexity" evidence="1">
    <location>
        <begin position="17"/>
        <end position="67"/>
    </location>
</feature>
<organism evidence="2 3">
    <name type="scientific">Chlamydomonas schloesseri</name>
    <dbReference type="NCBI Taxonomy" id="2026947"/>
    <lineage>
        <taxon>Eukaryota</taxon>
        <taxon>Viridiplantae</taxon>
        <taxon>Chlorophyta</taxon>
        <taxon>core chlorophytes</taxon>
        <taxon>Chlorophyceae</taxon>
        <taxon>CS clade</taxon>
        <taxon>Chlamydomonadales</taxon>
        <taxon>Chlamydomonadaceae</taxon>
        <taxon>Chlamydomonas</taxon>
    </lineage>
</organism>